<dbReference type="EMBL" id="JAQJAC010000009">
    <property type="protein sequence ID" value="KAJ5573002.1"/>
    <property type="molecule type" value="Genomic_DNA"/>
</dbReference>
<evidence type="ECO:0000256" key="4">
    <source>
        <dbReference type="ARBA" id="ARBA00023239"/>
    </source>
</evidence>
<dbReference type="PROSITE" id="PS51891">
    <property type="entry name" value="CENP_V_GFA"/>
    <property type="match status" value="1"/>
</dbReference>
<keyword evidence="7" id="KW-1185">Reference proteome</keyword>
<keyword evidence="4" id="KW-0456">Lyase</keyword>
<organism evidence="6 7">
    <name type="scientific">Penicillium hetheringtonii</name>
    <dbReference type="NCBI Taxonomy" id="911720"/>
    <lineage>
        <taxon>Eukaryota</taxon>
        <taxon>Fungi</taxon>
        <taxon>Dikarya</taxon>
        <taxon>Ascomycota</taxon>
        <taxon>Pezizomycotina</taxon>
        <taxon>Eurotiomycetes</taxon>
        <taxon>Eurotiomycetidae</taxon>
        <taxon>Eurotiales</taxon>
        <taxon>Aspergillaceae</taxon>
        <taxon>Penicillium</taxon>
    </lineage>
</organism>
<keyword evidence="3" id="KW-0862">Zinc</keyword>
<proteinExistence type="inferred from homology"/>
<sequence length="146" mass="15817">MVLNGSCMCGGIQYTVDEMKGLIFFTVDEYMSALCHCTDCQKWTGGAFTSNAVVPRNSLKFTKGTCTSYDATGASGKINRHFFCPTCGSNIYTNLEIMPDMSCVKAGTLDDGGANLKGKIDVELYSKDRPSYLSPIEGAKQAQTME</sequence>
<dbReference type="GO" id="GO:0016846">
    <property type="term" value="F:carbon-sulfur lyase activity"/>
    <property type="evidence" value="ECO:0007669"/>
    <property type="project" value="InterPro"/>
</dbReference>
<dbReference type="Gene3D" id="3.90.1590.10">
    <property type="entry name" value="glutathione-dependent formaldehyde- activating enzyme (gfa)"/>
    <property type="match status" value="1"/>
</dbReference>
<dbReference type="SUPFAM" id="SSF51316">
    <property type="entry name" value="Mss4-like"/>
    <property type="match status" value="1"/>
</dbReference>
<keyword evidence="2" id="KW-0479">Metal-binding</keyword>
<feature type="domain" description="CENP-V/GFA" evidence="5">
    <location>
        <begin position="3"/>
        <end position="137"/>
    </location>
</feature>
<dbReference type="AlphaFoldDB" id="A0AAD6DCA7"/>
<dbReference type="Pfam" id="PF04828">
    <property type="entry name" value="GFA"/>
    <property type="match status" value="1"/>
</dbReference>
<dbReference type="InterPro" id="IPR011057">
    <property type="entry name" value="Mss4-like_sf"/>
</dbReference>
<comment type="similarity">
    <text evidence="1">Belongs to the Gfa family.</text>
</comment>
<evidence type="ECO:0000313" key="6">
    <source>
        <dbReference type="EMBL" id="KAJ5573002.1"/>
    </source>
</evidence>
<reference evidence="6 7" key="1">
    <citation type="journal article" date="2023" name="IMA Fungus">
        <title>Comparative genomic study of the Penicillium genus elucidates a diverse pangenome and 15 lateral gene transfer events.</title>
        <authorList>
            <person name="Petersen C."/>
            <person name="Sorensen T."/>
            <person name="Nielsen M.R."/>
            <person name="Sondergaard T.E."/>
            <person name="Sorensen J.L."/>
            <person name="Fitzpatrick D.A."/>
            <person name="Frisvad J.C."/>
            <person name="Nielsen K.L."/>
        </authorList>
    </citation>
    <scope>NUCLEOTIDE SEQUENCE [LARGE SCALE GENOMIC DNA]</scope>
    <source>
        <strain evidence="6 7">IBT 29057</strain>
    </source>
</reference>
<accession>A0AAD6DCA7</accession>
<gene>
    <name evidence="6" type="ORF">N7450_009986</name>
</gene>
<protein>
    <recommendedName>
        <fullName evidence="5">CENP-V/GFA domain-containing protein</fullName>
    </recommendedName>
</protein>
<dbReference type="InterPro" id="IPR006913">
    <property type="entry name" value="CENP-V/GFA"/>
</dbReference>
<dbReference type="GO" id="GO:0046872">
    <property type="term" value="F:metal ion binding"/>
    <property type="evidence" value="ECO:0007669"/>
    <property type="project" value="UniProtKB-KW"/>
</dbReference>
<evidence type="ECO:0000256" key="2">
    <source>
        <dbReference type="ARBA" id="ARBA00022723"/>
    </source>
</evidence>
<name>A0AAD6DCA7_9EURO</name>
<evidence type="ECO:0000259" key="5">
    <source>
        <dbReference type="PROSITE" id="PS51891"/>
    </source>
</evidence>
<evidence type="ECO:0000256" key="1">
    <source>
        <dbReference type="ARBA" id="ARBA00005495"/>
    </source>
</evidence>
<comment type="caution">
    <text evidence="6">The sequence shown here is derived from an EMBL/GenBank/DDBJ whole genome shotgun (WGS) entry which is preliminary data.</text>
</comment>
<dbReference type="PANTHER" id="PTHR33337:SF30">
    <property type="entry name" value="DUF636 DOMAIN PROTEIN (AFU_ORTHOLOGUE AFUA_1G03180)"/>
    <property type="match status" value="1"/>
</dbReference>
<evidence type="ECO:0000256" key="3">
    <source>
        <dbReference type="ARBA" id="ARBA00022833"/>
    </source>
</evidence>
<evidence type="ECO:0000313" key="7">
    <source>
        <dbReference type="Proteomes" id="UP001216150"/>
    </source>
</evidence>
<dbReference type="Proteomes" id="UP001216150">
    <property type="component" value="Unassembled WGS sequence"/>
</dbReference>
<dbReference type="PANTHER" id="PTHR33337">
    <property type="entry name" value="GFA DOMAIN-CONTAINING PROTEIN"/>
    <property type="match status" value="1"/>
</dbReference>